<proteinExistence type="predicted"/>
<accession>A0A6M3ILY9</accession>
<gene>
    <name evidence="1" type="ORF">MM415B01486_0010</name>
</gene>
<name>A0A6M3ILY9_9ZZZZ</name>
<dbReference type="AlphaFoldDB" id="A0A6M3ILY9"/>
<reference evidence="1" key="1">
    <citation type="submission" date="2020-03" db="EMBL/GenBank/DDBJ databases">
        <title>The deep terrestrial virosphere.</title>
        <authorList>
            <person name="Holmfeldt K."/>
            <person name="Nilsson E."/>
            <person name="Simone D."/>
            <person name="Lopez-Fernandez M."/>
            <person name="Wu X."/>
            <person name="de Brujin I."/>
            <person name="Lundin D."/>
            <person name="Andersson A."/>
            <person name="Bertilsson S."/>
            <person name="Dopson M."/>
        </authorList>
    </citation>
    <scope>NUCLEOTIDE SEQUENCE</scope>
    <source>
        <strain evidence="1">MM415B01486</strain>
    </source>
</reference>
<sequence>MEFLASLEGRAMCAAAVFGLVWLLKSVPWVSSQLGSDRARLLAAVVASLIPAALMMLDTSTSVADALTTGLAALLGAAGLQGAAKGAVGAALASRLGLSQPPKGRP</sequence>
<evidence type="ECO:0000313" key="1">
    <source>
        <dbReference type="EMBL" id="QJA58188.1"/>
    </source>
</evidence>
<dbReference type="EMBL" id="MT141312">
    <property type="protein sequence ID" value="QJA58188.1"/>
    <property type="molecule type" value="Genomic_DNA"/>
</dbReference>
<evidence type="ECO:0008006" key="2">
    <source>
        <dbReference type="Google" id="ProtNLM"/>
    </source>
</evidence>
<organism evidence="1">
    <name type="scientific">viral metagenome</name>
    <dbReference type="NCBI Taxonomy" id="1070528"/>
    <lineage>
        <taxon>unclassified sequences</taxon>
        <taxon>metagenomes</taxon>
        <taxon>organismal metagenomes</taxon>
    </lineage>
</organism>
<protein>
    <recommendedName>
        <fullName evidence="2">Holin</fullName>
    </recommendedName>
</protein>